<evidence type="ECO:0000256" key="2">
    <source>
        <dbReference type="ARBA" id="ARBA00023315"/>
    </source>
</evidence>
<protein>
    <submittedName>
        <fullName evidence="4">GNAT superfamily N-acetyltransferase</fullName>
    </submittedName>
</protein>
<name>A0A841LB82_9SPHN</name>
<dbReference type="Proteomes" id="UP000538147">
    <property type="component" value="Unassembled WGS sequence"/>
</dbReference>
<dbReference type="CDD" id="cd04301">
    <property type="entry name" value="NAT_SF"/>
    <property type="match status" value="1"/>
</dbReference>
<evidence type="ECO:0000313" key="5">
    <source>
        <dbReference type="Proteomes" id="UP000538147"/>
    </source>
</evidence>
<dbReference type="AlphaFoldDB" id="A0A841LB82"/>
<comment type="caution">
    <text evidence="4">The sequence shown here is derived from an EMBL/GenBank/DDBJ whole genome shotgun (WGS) entry which is preliminary data.</text>
</comment>
<dbReference type="EMBL" id="JACIIV010000007">
    <property type="protein sequence ID" value="MBB6227075.1"/>
    <property type="molecule type" value="Genomic_DNA"/>
</dbReference>
<evidence type="ECO:0000256" key="1">
    <source>
        <dbReference type="ARBA" id="ARBA00022679"/>
    </source>
</evidence>
<sequence>MIRPAIHADIPLLPAIEAAAAMLFRGTHVDGFADAWPNRPETFARAHRAGLLWIAEQDGVPAGFVFGEACPEGLYVRELSVAPRAQQRGLGAALMRTAIAHARALGWGRVLLTTDRTLPWNAPFYARLGFVLVDDAIPPTLRARLAQQARDGFPMQHRCAMLLDCHEQGTAFTAGA</sequence>
<keyword evidence="5" id="KW-1185">Reference proteome</keyword>
<feature type="domain" description="N-acetyltransferase" evidence="3">
    <location>
        <begin position="1"/>
        <end position="160"/>
    </location>
</feature>
<dbReference type="InterPro" id="IPR050832">
    <property type="entry name" value="Bact_Acetyltransf"/>
</dbReference>
<proteinExistence type="predicted"/>
<gene>
    <name evidence="4" type="ORF">FHS79_001237</name>
</gene>
<organism evidence="4 5">
    <name type="scientific">Polymorphobacter multimanifer</name>
    <dbReference type="NCBI Taxonomy" id="1070431"/>
    <lineage>
        <taxon>Bacteria</taxon>
        <taxon>Pseudomonadati</taxon>
        <taxon>Pseudomonadota</taxon>
        <taxon>Alphaproteobacteria</taxon>
        <taxon>Sphingomonadales</taxon>
        <taxon>Sphingosinicellaceae</taxon>
        <taxon>Polymorphobacter</taxon>
    </lineage>
</organism>
<dbReference type="PROSITE" id="PS51186">
    <property type="entry name" value="GNAT"/>
    <property type="match status" value="1"/>
</dbReference>
<dbReference type="Pfam" id="PF00583">
    <property type="entry name" value="Acetyltransf_1"/>
    <property type="match status" value="1"/>
</dbReference>
<dbReference type="GO" id="GO:0016747">
    <property type="term" value="F:acyltransferase activity, transferring groups other than amino-acyl groups"/>
    <property type="evidence" value="ECO:0007669"/>
    <property type="project" value="InterPro"/>
</dbReference>
<evidence type="ECO:0000259" key="3">
    <source>
        <dbReference type="PROSITE" id="PS51186"/>
    </source>
</evidence>
<dbReference type="RefSeq" id="WP_184196948.1">
    <property type="nucleotide sequence ID" value="NZ_JACIIV010000007.1"/>
</dbReference>
<keyword evidence="1 4" id="KW-0808">Transferase</keyword>
<reference evidence="4 5" key="1">
    <citation type="submission" date="2020-08" db="EMBL/GenBank/DDBJ databases">
        <title>Genomic Encyclopedia of Type Strains, Phase IV (KMG-IV): sequencing the most valuable type-strain genomes for metagenomic binning, comparative biology and taxonomic classification.</title>
        <authorList>
            <person name="Goeker M."/>
        </authorList>
    </citation>
    <scope>NUCLEOTIDE SEQUENCE [LARGE SCALE GENOMIC DNA]</scope>
    <source>
        <strain evidence="4 5">DSM 102189</strain>
    </source>
</reference>
<dbReference type="Gene3D" id="3.40.630.30">
    <property type="match status" value="1"/>
</dbReference>
<evidence type="ECO:0000313" key="4">
    <source>
        <dbReference type="EMBL" id="MBB6227075.1"/>
    </source>
</evidence>
<dbReference type="SUPFAM" id="SSF55729">
    <property type="entry name" value="Acyl-CoA N-acyltransferases (Nat)"/>
    <property type="match status" value="1"/>
</dbReference>
<keyword evidence="2" id="KW-0012">Acyltransferase</keyword>
<dbReference type="InterPro" id="IPR016181">
    <property type="entry name" value="Acyl_CoA_acyltransferase"/>
</dbReference>
<accession>A0A841LB82</accession>
<dbReference type="InterPro" id="IPR000182">
    <property type="entry name" value="GNAT_dom"/>
</dbReference>
<dbReference type="PANTHER" id="PTHR43877">
    <property type="entry name" value="AMINOALKYLPHOSPHONATE N-ACETYLTRANSFERASE-RELATED-RELATED"/>
    <property type="match status" value="1"/>
</dbReference>